<dbReference type="SUPFAM" id="SSF48619">
    <property type="entry name" value="Phospholipase A2, PLA2"/>
    <property type="match status" value="1"/>
</dbReference>
<evidence type="ECO:0000313" key="2">
    <source>
        <dbReference type="WBParaSite" id="MBELARI_LOCUS16111"/>
    </source>
</evidence>
<dbReference type="WBParaSite" id="MBELARI_LOCUS16111">
    <property type="protein sequence ID" value="MBELARI_LOCUS16111"/>
    <property type="gene ID" value="MBELARI_LOCUS16111"/>
</dbReference>
<keyword evidence="1" id="KW-1185">Reference proteome</keyword>
<protein>
    <submittedName>
        <fullName evidence="2 3">Uncharacterized protein</fullName>
    </submittedName>
</protein>
<dbReference type="Proteomes" id="UP000887575">
    <property type="component" value="Unassembled WGS sequence"/>
</dbReference>
<sequence>MSFFGCNNTHPDFCSLFKVEMYPAIGKAFTNLITDCKKRYELVNDFKKLKGDNVFSCGSERYVGSGSFAKWLTERKCSHVRAALDASCFIHDQCYLTLSVEKEKCDENFCKLNRRFEYSDHPQCTTAIETACLAVMLADRE</sequence>
<dbReference type="GO" id="GO:0004623">
    <property type="term" value="F:phospholipase A2 activity"/>
    <property type="evidence" value="ECO:0007669"/>
    <property type="project" value="InterPro"/>
</dbReference>
<dbReference type="InterPro" id="IPR036444">
    <property type="entry name" value="PLipase_A2_dom_sf"/>
</dbReference>
<dbReference type="GO" id="GO:0050482">
    <property type="term" value="P:arachidonate secretion"/>
    <property type="evidence" value="ECO:0007669"/>
    <property type="project" value="InterPro"/>
</dbReference>
<dbReference type="AlphaFoldDB" id="A0AAF3F5U5"/>
<evidence type="ECO:0000313" key="3">
    <source>
        <dbReference type="WBParaSite" id="MBELARI_LOCUS2278"/>
    </source>
</evidence>
<dbReference type="WBParaSite" id="MBELARI_LOCUS2278">
    <property type="protein sequence ID" value="MBELARI_LOCUS2278"/>
    <property type="gene ID" value="MBELARI_LOCUS2278"/>
</dbReference>
<name>A0AAF3F5U5_9BILA</name>
<evidence type="ECO:0000313" key="1">
    <source>
        <dbReference type="Proteomes" id="UP000887575"/>
    </source>
</evidence>
<organism evidence="1 3">
    <name type="scientific">Mesorhabditis belari</name>
    <dbReference type="NCBI Taxonomy" id="2138241"/>
    <lineage>
        <taxon>Eukaryota</taxon>
        <taxon>Metazoa</taxon>
        <taxon>Ecdysozoa</taxon>
        <taxon>Nematoda</taxon>
        <taxon>Chromadorea</taxon>
        <taxon>Rhabditida</taxon>
        <taxon>Rhabditina</taxon>
        <taxon>Rhabditomorpha</taxon>
        <taxon>Rhabditoidea</taxon>
        <taxon>Rhabditidae</taxon>
        <taxon>Mesorhabditinae</taxon>
        <taxon>Mesorhabditis</taxon>
    </lineage>
</organism>
<accession>A0AAF3F5U5</accession>
<proteinExistence type="predicted"/>
<reference evidence="2 3" key="1">
    <citation type="submission" date="2024-02" db="UniProtKB">
        <authorList>
            <consortium name="WormBaseParasite"/>
        </authorList>
    </citation>
    <scope>IDENTIFICATION</scope>
</reference>
<dbReference type="GO" id="GO:0006644">
    <property type="term" value="P:phospholipid metabolic process"/>
    <property type="evidence" value="ECO:0007669"/>
    <property type="project" value="InterPro"/>
</dbReference>